<feature type="domain" description="C2" evidence="2">
    <location>
        <begin position="1"/>
        <end position="131"/>
    </location>
</feature>
<dbReference type="STRING" id="3885.V7CWQ1"/>
<dbReference type="eggNOG" id="ENOG502S0SB">
    <property type="taxonomic scope" value="Eukaryota"/>
</dbReference>
<dbReference type="OrthoDB" id="1068731at2759"/>
<gene>
    <name evidence="3" type="ORF">PHAVU_001G098700g</name>
</gene>
<reference evidence="4" key="1">
    <citation type="journal article" date="2014" name="Nat. Genet.">
        <title>A reference genome for common bean and genome-wide analysis of dual domestications.</title>
        <authorList>
            <person name="Schmutz J."/>
            <person name="McClean P.E."/>
            <person name="Mamidi S."/>
            <person name="Wu G.A."/>
            <person name="Cannon S.B."/>
            <person name="Grimwood J."/>
            <person name="Jenkins J."/>
            <person name="Shu S."/>
            <person name="Song Q."/>
            <person name="Chavarro C."/>
            <person name="Torres-Torres M."/>
            <person name="Geffroy V."/>
            <person name="Moghaddam S.M."/>
            <person name="Gao D."/>
            <person name="Abernathy B."/>
            <person name="Barry K."/>
            <person name="Blair M."/>
            <person name="Brick M.A."/>
            <person name="Chovatia M."/>
            <person name="Gepts P."/>
            <person name="Goodstein D.M."/>
            <person name="Gonzales M."/>
            <person name="Hellsten U."/>
            <person name="Hyten D.L."/>
            <person name="Jia G."/>
            <person name="Kelly J.D."/>
            <person name="Kudrna D."/>
            <person name="Lee R."/>
            <person name="Richard M.M."/>
            <person name="Miklas P.N."/>
            <person name="Osorno J.M."/>
            <person name="Rodrigues J."/>
            <person name="Thareau V."/>
            <person name="Urrea C.A."/>
            <person name="Wang M."/>
            <person name="Yu Y."/>
            <person name="Zhang M."/>
            <person name="Wing R.A."/>
            <person name="Cregan P.B."/>
            <person name="Rokhsar D.S."/>
            <person name="Jackson S.A."/>
        </authorList>
    </citation>
    <scope>NUCLEOTIDE SEQUENCE [LARGE SCALE GENOMIC DNA]</scope>
    <source>
        <strain evidence="4">cv. G19833</strain>
    </source>
</reference>
<proteinExistence type="predicted"/>
<dbReference type="Proteomes" id="UP000000226">
    <property type="component" value="Chromosome 1"/>
</dbReference>
<dbReference type="CDD" id="cd04051">
    <property type="entry name" value="C2_SRC2_like"/>
    <property type="match status" value="1"/>
</dbReference>
<dbReference type="InterPro" id="IPR000008">
    <property type="entry name" value="C2_dom"/>
</dbReference>
<dbReference type="GO" id="GO:0006952">
    <property type="term" value="P:defense response"/>
    <property type="evidence" value="ECO:0007669"/>
    <property type="project" value="InterPro"/>
</dbReference>
<dbReference type="SUPFAM" id="SSF49562">
    <property type="entry name" value="C2 domain (Calcium/lipid-binding domain, CaLB)"/>
    <property type="match status" value="1"/>
</dbReference>
<evidence type="ECO:0000313" key="3">
    <source>
        <dbReference type="EMBL" id="ESW33788.1"/>
    </source>
</evidence>
<dbReference type="EMBL" id="CM002288">
    <property type="protein sequence ID" value="ESW33788.1"/>
    <property type="molecule type" value="Genomic_DNA"/>
</dbReference>
<dbReference type="SMART" id="SM00239">
    <property type="entry name" value="C2"/>
    <property type="match status" value="1"/>
</dbReference>
<dbReference type="PANTHER" id="PTHR32246">
    <property type="entry name" value="INGRESSION PROTEIN FIC1"/>
    <property type="match status" value="1"/>
</dbReference>
<dbReference type="InterPro" id="IPR044750">
    <property type="entry name" value="C2_SRC2/BAP"/>
</dbReference>
<dbReference type="AlphaFoldDB" id="V7CWQ1"/>
<name>V7CWQ1_PHAVU</name>
<feature type="region of interest" description="Disordered" evidence="1">
    <location>
        <begin position="41"/>
        <end position="67"/>
    </location>
</feature>
<dbReference type="OMA" id="HVSYQVC"/>
<sequence length="288" mass="32228">MEPEPRCMEVKLISCKDLRAFNFFQKLTVYATVFIDSEDPKREMTEERRQRQRTLTHRESDDDGSNPDWNHNVRFDLGWLSHSPRHSDYDDLFLCFEFRHDGLILGDKVVGECRVPFTGLIRDATAGTARFVSYEVRSAEGKPNGIFNFSYKLTGIGIGIGIGNGSGSGTHSSQILQGRISGYPVLAPEDCACAPNRVQYPTCEINNTCCYPTVALPVGSPVYPAAAPPPPAMLPPYGEYHFNYPHPPPPPPVAYPYPPPPPPAVHAYPHFGPEAHPWLQGPYCERRW</sequence>
<organism evidence="3 4">
    <name type="scientific">Phaseolus vulgaris</name>
    <name type="common">Kidney bean</name>
    <name type="synonym">French bean</name>
    <dbReference type="NCBI Taxonomy" id="3885"/>
    <lineage>
        <taxon>Eukaryota</taxon>
        <taxon>Viridiplantae</taxon>
        <taxon>Streptophyta</taxon>
        <taxon>Embryophyta</taxon>
        <taxon>Tracheophyta</taxon>
        <taxon>Spermatophyta</taxon>
        <taxon>Magnoliopsida</taxon>
        <taxon>eudicotyledons</taxon>
        <taxon>Gunneridae</taxon>
        <taxon>Pentapetalae</taxon>
        <taxon>rosids</taxon>
        <taxon>fabids</taxon>
        <taxon>Fabales</taxon>
        <taxon>Fabaceae</taxon>
        <taxon>Papilionoideae</taxon>
        <taxon>50 kb inversion clade</taxon>
        <taxon>NPAAA clade</taxon>
        <taxon>indigoferoid/millettioid clade</taxon>
        <taxon>Phaseoleae</taxon>
        <taxon>Phaseolus</taxon>
    </lineage>
</organism>
<dbReference type="InterPro" id="IPR035892">
    <property type="entry name" value="C2_domain_sf"/>
</dbReference>
<evidence type="ECO:0000256" key="1">
    <source>
        <dbReference type="SAM" id="MobiDB-lite"/>
    </source>
</evidence>
<evidence type="ECO:0000259" key="2">
    <source>
        <dbReference type="PROSITE" id="PS50004"/>
    </source>
</evidence>
<evidence type="ECO:0000313" key="4">
    <source>
        <dbReference type="Proteomes" id="UP000000226"/>
    </source>
</evidence>
<dbReference type="Gramene" id="ESW33788">
    <property type="protein sequence ID" value="ESW33788"/>
    <property type="gene ID" value="PHAVU_001G098700g"/>
</dbReference>
<dbReference type="PROSITE" id="PS50004">
    <property type="entry name" value="C2"/>
    <property type="match status" value="1"/>
</dbReference>
<dbReference type="SMR" id="V7CWQ1"/>
<protein>
    <recommendedName>
        <fullName evidence="2">C2 domain-containing protein</fullName>
    </recommendedName>
</protein>
<dbReference type="Pfam" id="PF00168">
    <property type="entry name" value="C2"/>
    <property type="match status" value="1"/>
</dbReference>
<keyword evidence="4" id="KW-1185">Reference proteome</keyword>
<accession>V7CWQ1</accession>
<dbReference type="PANTHER" id="PTHR32246:SF169">
    <property type="entry name" value="PROTEIN SRC2-LIKE"/>
    <property type="match status" value="1"/>
</dbReference>
<dbReference type="Gene3D" id="2.60.40.150">
    <property type="entry name" value="C2 domain"/>
    <property type="match status" value="1"/>
</dbReference>